<feature type="signal peptide" evidence="1">
    <location>
        <begin position="1"/>
        <end position="28"/>
    </location>
</feature>
<dbReference type="Gene3D" id="1.25.40.10">
    <property type="entry name" value="Tetratricopeptide repeat domain"/>
    <property type="match status" value="1"/>
</dbReference>
<dbReference type="AlphaFoldDB" id="A0A5N7JSC6"/>
<dbReference type="Proteomes" id="UP000325438">
    <property type="component" value="Unassembled WGS sequence"/>
</dbReference>
<dbReference type="SUPFAM" id="SSF81901">
    <property type="entry name" value="HCP-like"/>
    <property type="match status" value="1"/>
</dbReference>
<gene>
    <name evidence="2" type="ORF">F0170_09940</name>
</gene>
<name>A0A5N7JSC6_9PSED</name>
<evidence type="ECO:0000313" key="2">
    <source>
        <dbReference type="EMBL" id="MPQ84277.1"/>
    </source>
</evidence>
<evidence type="ECO:0000313" key="3">
    <source>
        <dbReference type="Proteomes" id="UP000325438"/>
    </source>
</evidence>
<reference evidence="2 3" key="1">
    <citation type="submission" date="2019-09" db="EMBL/GenBank/DDBJ databases">
        <title>The draft genomes of Allium pathogen Pseudomonas sp.</title>
        <authorList>
            <person name="Fujikawa T."/>
            <person name="Sawada H."/>
        </authorList>
    </citation>
    <scope>NUCLEOTIDE SEQUENCE [LARGE SCALE GENOMIC DNA]</scope>
    <source>
        <strain evidence="2 3">MAFF 730085</strain>
    </source>
</reference>
<comment type="caution">
    <text evidence="2">The sequence shown here is derived from an EMBL/GenBank/DDBJ whole genome shotgun (WGS) entry which is preliminary data.</text>
</comment>
<accession>A0A5N7JSC6</accession>
<protein>
    <submittedName>
        <fullName evidence="2">Sel1 repeat family protein</fullName>
    </submittedName>
</protein>
<dbReference type="EMBL" id="VUBA01000051">
    <property type="protein sequence ID" value="MPQ84277.1"/>
    <property type="molecule type" value="Genomic_DNA"/>
</dbReference>
<proteinExistence type="predicted"/>
<dbReference type="InterPro" id="IPR011990">
    <property type="entry name" value="TPR-like_helical_dom_sf"/>
</dbReference>
<sequence length="328" mass="35225">MKKNNRLRLFCLKGLVVLACGLSSEAFAAECPSDDFATFVKAFSATSEVRHAFTASPVLKLEVAADGRNPKVIQKEITALGADELNVFSSKSDLILQLKLPNRLIARDQQGAVLKIFTFTHADCWVLNRVEDWSLETVLDAQNQTTLLSADERALRRGAMFNDLGIQAQSDSSAQLYEAALDSYLDGAQKGSAEAAFAAASISLSGQAPQLPTPKIYDLLIAASNKIADAGIALAEFYCDEGEYDKSRSCINPQKSVASLERAARLGSAGALVQLGESYETGKLVPKDLPRAMACYQDVEKSEREIGARAVARLVTQGVAASSSIHCL</sequence>
<organism evidence="2 3">
    <name type="scientific">Pseudomonas kitaguniensis</name>
    <dbReference type="NCBI Taxonomy" id="2607908"/>
    <lineage>
        <taxon>Bacteria</taxon>
        <taxon>Pseudomonadati</taxon>
        <taxon>Pseudomonadota</taxon>
        <taxon>Gammaproteobacteria</taxon>
        <taxon>Pseudomonadales</taxon>
        <taxon>Pseudomonadaceae</taxon>
        <taxon>Pseudomonas</taxon>
    </lineage>
</organism>
<keyword evidence="1" id="KW-0732">Signal</keyword>
<dbReference type="RefSeq" id="WP_152749256.1">
    <property type="nucleotide sequence ID" value="NZ_JBLZPT010000005.1"/>
</dbReference>
<evidence type="ECO:0000256" key="1">
    <source>
        <dbReference type="SAM" id="SignalP"/>
    </source>
</evidence>
<feature type="chain" id="PRO_5025051403" evidence="1">
    <location>
        <begin position="29"/>
        <end position="328"/>
    </location>
</feature>